<reference evidence="1 2" key="1">
    <citation type="journal article" date="2016" name="Nat. Commun.">
        <title>Thousands of microbial genomes shed light on interconnected biogeochemical processes in an aquifer system.</title>
        <authorList>
            <person name="Anantharaman K."/>
            <person name="Brown C.T."/>
            <person name="Hug L.A."/>
            <person name="Sharon I."/>
            <person name="Castelle C.J."/>
            <person name="Probst A.J."/>
            <person name="Thomas B.C."/>
            <person name="Singh A."/>
            <person name="Wilkins M.J."/>
            <person name="Karaoz U."/>
            <person name="Brodie E.L."/>
            <person name="Williams K.H."/>
            <person name="Hubbard S.S."/>
            <person name="Banfield J.F."/>
        </authorList>
    </citation>
    <scope>NUCLEOTIDE SEQUENCE [LARGE SCALE GENOMIC DNA]</scope>
</reference>
<dbReference type="Proteomes" id="UP000177947">
    <property type="component" value="Unassembled WGS sequence"/>
</dbReference>
<dbReference type="AlphaFoldDB" id="A0A1F5C9G1"/>
<comment type="caution">
    <text evidence="1">The sequence shown here is derived from an EMBL/GenBank/DDBJ whole genome shotgun (WGS) entry which is preliminary data.</text>
</comment>
<sequence>MRKGIQVKLLNKYYIVGRKSVPEIAKILKCSNNKVNYWLQHYKIIKRTISEAIYIKNNPNGDPFKFVPPKNLEEAKLFGMGVGLYWGEGNKANKNTVRLGNSDSKLLKIFIDFLIKFFNIKKEDMKFHLHIFSDIDINEARNFWIKELGIKKEQIYKPMITRTGALGIYKKKSKYGVMTVYYCNVKLRNLLVNILPM</sequence>
<evidence type="ECO:0000313" key="1">
    <source>
        <dbReference type="EMBL" id="OGD39486.1"/>
    </source>
</evidence>
<evidence type="ECO:0000313" key="2">
    <source>
        <dbReference type="Proteomes" id="UP000177947"/>
    </source>
</evidence>
<name>A0A1F5C9G1_9BACT</name>
<protein>
    <submittedName>
        <fullName evidence="1">Uncharacterized protein</fullName>
    </submittedName>
</protein>
<organism evidence="1 2">
    <name type="scientific">Candidatus Azambacteria bacterium RIFCSPLOWO2_01_FULL_37_9</name>
    <dbReference type="NCBI Taxonomy" id="1797297"/>
    <lineage>
        <taxon>Bacteria</taxon>
        <taxon>Candidatus Azamiibacteriota</taxon>
    </lineage>
</organism>
<accession>A0A1F5C9G1</accession>
<proteinExistence type="predicted"/>
<gene>
    <name evidence="1" type="ORF">A2907_02330</name>
</gene>
<dbReference type="EMBL" id="MEYQ01000005">
    <property type="protein sequence ID" value="OGD39486.1"/>
    <property type="molecule type" value="Genomic_DNA"/>
</dbReference>